<evidence type="ECO:0000256" key="2">
    <source>
        <dbReference type="ARBA" id="ARBA00009303"/>
    </source>
</evidence>
<comment type="similarity">
    <text evidence="2">Belongs to the ribonucleoside diphosphate reductase small chain family.</text>
</comment>
<dbReference type="Proteomes" id="UP000622653">
    <property type="component" value="Unassembled WGS sequence"/>
</dbReference>
<dbReference type="CDD" id="cd01049">
    <property type="entry name" value="RNRR2"/>
    <property type="match status" value="1"/>
</dbReference>
<protein>
    <recommendedName>
        <fullName evidence="4">ribonucleoside-diphosphate reductase</fullName>
        <ecNumber evidence="4">1.17.4.1</ecNumber>
    </recommendedName>
</protein>
<dbReference type="GO" id="GO:0004748">
    <property type="term" value="F:ribonucleoside-diphosphate reductase activity, thioredoxin disulfide as acceptor"/>
    <property type="evidence" value="ECO:0007669"/>
    <property type="project" value="UniProtKB-EC"/>
</dbReference>
<evidence type="ECO:0000256" key="5">
    <source>
        <dbReference type="ARBA" id="ARBA00047754"/>
    </source>
</evidence>
<evidence type="ECO:0000313" key="7">
    <source>
        <dbReference type="Proteomes" id="UP000622653"/>
    </source>
</evidence>
<evidence type="ECO:0000256" key="3">
    <source>
        <dbReference type="ARBA" id="ARBA00011209"/>
    </source>
</evidence>
<comment type="catalytic activity">
    <reaction evidence="5">
        <text>a 2'-deoxyribonucleoside 5'-diphosphate + [thioredoxin]-disulfide + H2O = a ribonucleoside 5'-diphosphate + [thioredoxin]-dithiol</text>
        <dbReference type="Rhea" id="RHEA:23252"/>
        <dbReference type="Rhea" id="RHEA-COMP:10698"/>
        <dbReference type="Rhea" id="RHEA-COMP:10700"/>
        <dbReference type="ChEBI" id="CHEBI:15377"/>
        <dbReference type="ChEBI" id="CHEBI:29950"/>
        <dbReference type="ChEBI" id="CHEBI:50058"/>
        <dbReference type="ChEBI" id="CHEBI:57930"/>
        <dbReference type="ChEBI" id="CHEBI:73316"/>
        <dbReference type="EC" id="1.17.4.1"/>
    </reaction>
</comment>
<dbReference type="EMBL" id="JADKPV010000001">
    <property type="protein sequence ID" value="MBF4500730.1"/>
    <property type="molecule type" value="Genomic_DNA"/>
</dbReference>
<dbReference type="InterPro" id="IPR000358">
    <property type="entry name" value="RNR_small_fam"/>
</dbReference>
<dbReference type="InterPro" id="IPR012348">
    <property type="entry name" value="RNR-like"/>
</dbReference>
<comment type="subunit">
    <text evidence="3">Tetramer of two alpha and two beta subunits.</text>
</comment>
<sequence>MELQRAKIINPVDPNRATKLFGGEASGILNWNDLKYPHFYELREEVRANFWIAAEVDMSADGRAFPTYAHRDAVLETLALLAHHNEQQIDLSSLVADYTTDPSVTSVFATMYDQNSEHNHALNYAIAHLVGEKEQADVLRVENDVLSKRRLQAKEQYDKLQQAPTERHILEALAYLAVFKGMQYYTRFVTTYEMTERGEMKSVSELVGLIHRDRLAQLKFIGELFRTALQESDIDKLDIHPYVKELVRTEVELEKDDIVREDLESYIRYRANRVCRVLGVAEMYQETSNPLAWIDKYTTFESTDEAPKQDSVGFDLDGFDDL</sequence>
<dbReference type="SUPFAM" id="SSF47240">
    <property type="entry name" value="Ferritin-like"/>
    <property type="match status" value="1"/>
</dbReference>
<proteinExistence type="inferred from homology"/>
<dbReference type="InterPro" id="IPR033909">
    <property type="entry name" value="RNR_small"/>
</dbReference>
<evidence type="ECO:0000256" key="1">
    <source>
        <dbReference type="ARBA" id="ARBA00001962"/>
    </source>
</evidence>
<dbReference type="PANTHER" id="PTHR23409">
    <property type="entry name" value="RIBONUCLEOSIDE-DIPHOSPHATE REDUCTASE SMALL CHAIN"/>
    <property type="match status" value="1"/>
</dbReference>
<accession>A0A8J7GA30</accession>
<evidence type="ECO:0000256" key="4">
    <source>
        <dbReference type="ARBA" id="ARBA00012274"/>
    </source>
</evidence>
<dbReference type="UniPathway" id="UPA00326"/>
<evidence type="ECO:0000313" key="6">
    <source>
        <dbReference type="EMBL" id="MBF4500730.1"/>
    </source>
</evidence>
<dbReference type="Pfam" id="PF00268">
    <property type="entry name" value="Ribonuc_red_sm"/>
    <property type="match status" value="1"/>
</dbReference>
<reference evidence="6" key="1">
    <citation type="submission" date="2020-11" db="EMBL/GenBank/DDBJ databases">
        <title>Multidrug resistant novel bacterium Savagea serpentis sp. nov., isolated from the scats of a vine snake (Ahaetulla nasuta).</title>
        <authorList>
            <person name="Venkata Ramana V."/>
            <person name="Vikas Patil S."/>
            <person name="Yogita Lugani V."/>
        </authorList>
    </citation>
    <scope>NUCLEOTIDE SEQUENCE</scope>
    <source>
        <strain evidence="6">SN6</strain>
    </source>
</reference>
<dbReference type="InterPro" id="IPR009078">
    <property type="entry name" value="Ferritin-like_SF"/>
</dbReference>
<comment type="cofactor">
    <cofactor evidence="1">
        <name>Fe cation</name>
        <dbReference type="ChEBI" id="CHEBI:24875"/>
    </cofactor>
</comment>
<comment type="caution">
    <text evidence="6">The sequence shown here is derived from an EMBL/GenBank/DDBJ whole genome shotgun (WGS) entry which is preliminary data.</text>
</comment>
<dbReference type="Gene3D" id="1.10.620.20">
    <property type="entry name" value="Ribonucleotide Reductase, subunit A"/>
    <property type="match status" value="1"/>
</dbReference>
<dbReference type="EC" id="1.17.4.1" evidence="4"/>
<dbReference type="RefSeq" id="WP_194562153.1">
    <property type="nucleotide sequence ID" value="NZ_JADKPV010000001.1"/>
</dbReference>
<keyword evidence="7" id="KW-1185">Reference proteome</keyword>
<organism evidence="6 7">
    <name type="scientific">Savagea serpentis</name>
    <dbReference type="NCBI Taxonomy" id="2785297"/>
    <lineage>
        <taxon>Bacteria</taxon>
        <taxon>Bacillati</taxon>
        <taxon>Bacillota</taxon>
        <taxon>Bacilli</taxon>
        <taxon>Bacillales</taxon>
        <taxon>Caryophanaceae</taxon>
        <taxon>Savagea</taxon>
    </lineage>
</organism>
<dbReference type="PANTHER" id="PTHR23409:SF18">
    <property type="entry name" value="RIBONUCLEOSIDE-DIPHOSPHATE REDUCTASE SUBUNIT M2"/>
    <property type="match status" value="1"/>
</dbReference>
<dbReference type="GO" id="GO:0009263">
    <property type="term" value="P:deoxyribonucleotide biosynthetic process"/>
    <property type="evidence" value="ECO:0007669"/>
    <property type="project" value="InterPro"/>
</dbReference>
<name>A0A8J7GA30_9BACL</name>
<dbReference type="AlphaFoldDB" id="A0A8J7GA30"/>
<gene>
    <name evidence="6" type="ORF">IRY55_05070</name>
</gene>